<evidence type="ECO:0000313" key="3">
    <source>
        <dbReference type="Proteomes" id="UP001057375"/>
    </source>
</evidence>
<feature type="non-terminal residue" evidence="2">
    <location>
        <position position="100"/>
    </location>
</feature>
<dbReference type="Proteomes" id="UP001057375">
    <property type="component" value="Unassembled WGS sequence"/>
</dbReference>
<reference evidence="2" key="1">
    <citation type="submission" date="2022-03" db="EMBL/GenBank/DDBJ databases">
        <title>Draft genome sequence of Aduncisulcus paluster, a free-living microaerophilic Fornicata.</title>
        <authorList>
            <person name="Yuyama I."/>
            <person name="Kume K."/>
            <person name="Tamura T."/>
            <person name="Inagaki Y."/>
            <person name="Hashimoto T."/>
        </authorList>
    </citation>
    <scope>NUCLEOTIDE SEQUENCE</scope>
    <source>
        <strain evidence="2">NY0171</strain>
    </source>
</reference>
<feature type="domain" description="Alpha-2-macroglobulin bait region" evidence="1">
    <location>
        <begin position="5"/>
        <end position="98"/>
    </location>
</feature>
<organism evidence="2 3">
    <name type="scientific">Aduncisulcus paluster</name>
    <dbReference type="NCBI Taxonomy" id="2918883"/>
    <lineage>
        <taxon>Eukaryota</taxon>
        <taxon>Metamonada</taxon>
        <taxon>Carpediemonas-like organisms</taxon>
        <taxon>Aduncisulcus</taxon>
    </lineage>
</organism>
<evidence type="ECO:0000313" key="2">
    <source>
        <dbReference type="EMBL" id="GKT31290.1"/>
    </source>
</evidence>
<protein>
    <submittedName>
        <fullName evidence="2">Alpha-2-macroglobulin family protein</fullName>
    </submittedName>
</protein>
<sequence length="100" mass="10949">RLEIIPTRKGDYKPGEMAEYQIRTPFAGRMLIAIEDNSIRWSKELDVEGNTATIKVPVQKGISTNAYVTATLIRSVNKLEAGSSARAVGAVPLFVARESN</sequence>
<accession>A0ABQ5KFH0</accession>
<dbReference type="InterPro" id="IPR051802">
    <property type="entry name" value="YfhM-like"/>
</dbReference>
<gene>
    <name evidence="2" type="ORF">ADUPG1_005823</name>
</gene>
<dbReference type="EMBL" id="BQXS01009521">
    <property type="protein sequence ID" value="GKT31290.1"/>
    <property type="molecule type" value="Genomic_DNA"/>
</dbReference>
<comment type="caution">
    <text evidence="2">The sequence shown here is derived from an EMBL/GenBank/DDBJ whole genome shotgun (WGS) entry which is preliminary data.</text>
</comment>
<dbReference type="InterPro" id="IPR011625">
    <property type="entry name" value="A2M_N_BRD"/>
</dbReference>
<proteinExistence type="predicted"/>
<feature type="non-terminal residue" evidence="2">
    <location>
        <position position="1"/>
    </location>
</feature>
<dbReference type="PANTHER" id="PTHR40094:SF1">
    <property type="entry name" value="UBIQUITIN DOMAIN-CONTAINING PROTEIN"/>
    <property type="match status" value="1"/>
</dbReference>
<name>A0ABQ5KFH0_9EUKA</name>
<evidence type="ECO:0000259" key="1">
    <source>
        <dbReference type="Pfam" id="PF07703"/>
    </source>
</evidence>
<dbReference type="Pfam" id="PF07703">
    <property type="entry name" value="A2M_BRD"/>
    <property type="match status" value="1"/>
</dbReference>
<keyword evidence="3" id="KW-1185">Reference proteome</keyword>
<dbReference type="PANTHER" id="PTHR40094">
    <property type="entry name" value="ALPHA-2-MACROGLOBULIN HOMOLOG"/>
    <property type="match status" value="1"/>
</dbReference>